<name>A0A6J4MXV7_9BACT</name>
<accession>A0A6J4MXV7</accession>
<feature type="compositionally biased region" description="Basic residues" evidence="1">
    <location>
        <begin position="62"/>
        <end position="92"/>
    </location>
</feature>
<evidence type="ECO:0000256" key="1">
    <source>
        <dbReference type="SAM" id="MobiDB-lite"/>
    </source>
</evidence>
<feature type="non-terminal residue" evidence="2">
    <location>
        <position position="92"/>
    </location>
</feature>
<sequence length="92" mass="10416">VRNDRFRRNHRRHGVRISAEPQLRAAPAGLRGRRPQRARPHSRGRRGVHRRHPGGRHPAAGGRRHGAAVRCRRGRGRGRGGPRHAASAHRRL</sequence>
<feature type="non-terminal residue" evidence="2">
    <location>
        <position position="1"/>
    </location>
</feature>
<dbReference type="EMBL" id="CADCTV010000931">
    <property type="protein sequence ID" value="CAA9369373.1"/>
    <property type="molecule type" value="Genomic_DNA"/>
</dbReference>
<protein>
    <submittedName>
        <fullName evidence="2">Uncharacterized protein</fullName>
    </submittedName>
</protein>
<dbReference type="AlphaFoldDB" id="A0A6J4MXV7"/>
<evidence type="ECO:0000313" key="2">
    <source>
        <dbReference type="EMBL" id="CAA9369373.1"/>
    </source>
</evidence>
<feature type="region of interest" description="Disordered" evidence="1">
    <location>
        <begin position="1"/>
        <end position="92"/>
    </location>
</feature>
<feature type="compositionally biased region" description="Basic residues" evidence="1">
    <location>
        <begin position="31"/>
        <end position="55"/>
    </location>
</feature>
<organism evidence="2">
    <name type="scientific">uncultured Gemmatimonadota bacterium</name>
    <dbReference type="NCBI Taxonomy" id="203437"/>
    <lineage>
        <taxon>Bacteria</taxon>
        <taxon>Pseudomonadati</taxon>
        <taxon>Gemmatimonadota</taxon>
        <taxon>environmental samples</taxon>
    </lineage>
</organism>
<reference evidence="2" key="1">
    <citation type="submission" date="2020-02" db="EMBL/GenBank/DDBJ databases">
        <authorList>
            <person name="Meier V. D."/>
        </authorList>
    </citation>
    <scope>NUCLEOTIDE SEQUENCE</scope>
    <source>
        <strain evidence="2">AVDCRST_MAG89</strain>
    </source>
</reference>
<proteinExistence type="predicted"/>
<gene>
    <name evidence="2" type="ORF">AVDCRST_MAG89-4437</name>
</gene>